<protein>
    <submittedName>
        <fullName evidence="1">Uncharacterized protein</fullName>
    </submittedName>
</protein>
<keyword evidence="2" id="KW-1185">Reference proteome</keyword>
<accession>A0A4V3JCJ3</accession>
<evidence type="ECO:0000313" key="1">
    <source>
        <dbReference type="EMBL" id="TGK06319.1"/>
    </source>
</evidence>
<dbReference type="EMBL" id="RQET01000013">
    <property type="protein sequence ID" value="TGK06319.1"/>
    <property type="molecule type" value="Genomic_DNA"/>
</dbReference>
<proteinExistence type="predicted"/>
<reference evidence="1" key="1">
    <citation type="journal article" date="2019" name="PLoS Negl. Trop. Dis.">
        <title>Revisiting the worldwide diversity of Leptospira species in the environment.</title>
        <authorList>
            <person name="Vincent A.T."/>
            <person name="Schiettekatte O."/>
            <person name="Bourhy P."/>
            <person name="Veyrier F.J."/>
            <person name="Picardeau M."/>
        </authorList>
    </citation>
    <scope>NUCLEOTIDE SEQUENCE [LARGE SCALE GENOMIC DNA]</scope>
    <source>
        <strain evidence="1">SSW15</strain>
    </source>
</reference>
<sequence length="93" mass="10358">MRAVALKDLSPKGGYVVVPSAELKEILRQLTDLRQLVEEALIQEALIQKNLIQEQEPTKEEILAGIAEGYKEAQLILAGKLESKSLTQFLNEL</sequence>
<comment type="caution">
    <text evidence="1">The sequence shown here is derived from an EMBL/GenBank/DDBJ whole genome shotgun (WGS) entry which is preliminary data.</text>
</comment>
<dbReference type="Proteomes" id="UP000298458">
    <property type="component" value="Unassembled WGS sequence"/>
</dbReference>
<dbReference type="AlphaFoldDB" id="A0A4V3JCJ3"/>
<name>A0A4V3JCJ3_9LEPT</name>
<organism evidence="1 2">
    <name type="scientific">Leptospira fletcheri</name>
    <dbReference type="NCBI Taxonomy" id="2484981"/>
    <lineage>
        <taxon>Bacteria</taxon>
        <taxon>Pseudomonadati</taxon>
        <taxon>Spirochaetota</taxon>
        <taxon>Spirochaetia</taxon>
        <taxon>Leptospirales</taxon>
        <taxon>Leptospiraceae</taxon>
        <taxon>Leptospira</taxon>
    </lineage>
</organism>
<gene>
    <name evidence="1" type="ORF">EHO60_14840</name>
</gene>
<evidence type="ECO:0000313" key="2">
    <source>
        <dbReference type="Proteomes" id="UP000298458"/>
    </source>
</evidence>
<dbReference type="RefSeq" id="WP_135769001.1">
    <property type="nucleotide sequence ID" value="NZ_RQET01000013.1"/>
</dbReference>